<dbReference type="EMBL" id="VXIV02000685">
    <property type="protein sequence ID" value="KAF6036715.1"/>
    <property type="molecule type" value="Genomic_DNA"/>
</dbReference>
<dbReference type="SMART" id="SM01411">
    <property type="entry name" value="Ephrin_rec_like"/>
    <property type="match status" value="11"/>
</dbReference>
<dbReference type="InterPro" id="IPR009030">
    <property type="entry name" value="Growth_fac_rcpt_cys_sf"/>
</dbReference>
<evidence type="ECO:0000313" key="2">
    <source>
        <dbReference type="EMBL" id="KAF6036715.1"/>
    </source>
</evidence>
<sequence length="779" mass="82215">MHCPNASAIYQECPLGYYTSVDGEAECTVCPAGAYCVPVTPATADDTNLPCPQGHYCLQGTGLDYTKCPLGTYSNMTSLKTASECLPCPAGQFCGSPGITAPSGTVQQPSVIVFCYSSHDRNGVIWPHVLLFLSPFTGYYCTSGVDRPNPSVTNETVNCTCPEQSYFTGAGGICPNGSYCPEGSELPTPCEPGTYSDELGLSVCKTCMEGHYCLLEADNFVSTPCPLGHYCPNGTQAATQYPCPPGTFNNRTHATSMSECVACTGGSYCEGYANPLPTGLCMAGWYCTSAAERSNDTNNGGECQPGYYCPEGSMSPIACPGGEYCQFAGLEVPTGLCSPGYYCVSHSTTGTPDGSDLTEGFYCPEGSDWPLPCPQGTYSDQTGLHNMSDCFLCDGGEYCAAFNMTSTSGNCTRGFYCTGAETVDNANRCPIGYYCPERTTTPILCPSGTYQDEEEKWSCKECPLGYYCDNSLGVVEINDTILCPPGSFCPAGTTYSTEFLCPRGTFSNATGLSDDTQCSPCSPGYYCGVAGSTSPTALCDPGYYCQENATTSTPNQGAEADVCPQGYFCPVGTSVPEPCVPGTYGDAAGLSNVSQCTPCTAGQFCEQYQLSAPEGDCTAGFYCPEGSDLRTKLVCPVGHYCLSGSVIPSPCPPSTYNPSEGLNTTDCLSCTPGYYCGEPGLNDTSALCDEGYYCPPGQNVSNPSDYPCFEGHSCPTGSSYPTQCSFGTFTNTTGQSVCSICPEGWYCSGGFIIAPCPQGYYCPNGTEDNWQECPPWHLQ</sequence>
<protein>
    <recommendedName>
        <fullName evidence="1">Tyrosine-protein kinase ephrin type A/B receptor-like domain-containing protein</fullName>
    </recommendedName>
</protein>
<dbReference type="PANTHER" id="PTHR46104:SF1">
    <property type="entry name" value="GENE 9195-RELATED"/>
    <property type="match status" value="1"/>
</dbReference>
<dbReference type="InterPro" id="IPR011641">
    <property type="entry name" value="Tyr-kin_ephrin_A/B_rcpt-like"/>
</dbReference>
<reference evidence="2" key="1">
    <citation type="submission" date="2020-06" db="EMBL/GenBank/DDBJ databases">
        <title>Draft genome of Bugula neritina, a colonial animal packing powerful symbionts and potential medicines.</title>
        <authorList>
            <person name="Rayko M."/>
        </authorList>
    </citation>
    <scope>NUCLEOTIDE SEQUENCE [LARGE SCALE GENOMIC DNA]</scope>
    <source>
        <strain evidence="2">Kwan_BN1</strain>
    </source>
</reference>
<evidence type="ECO:0000313" key="3">
    <source>
        <dbReference type="Proteomes" id="UP000593567"/>
    </source>
</evidence>
<evidence type="ECO:0000259" key="1">
    <source>
        <dbReference type="Pfam" id="PF07699"/>
    </source>
</evidence>
<name>A0A7J7KEQ2_BUGNE</name>
<keyword evidence="3" id="KW-1185">Reference proteome</keyword>
<dbReference type="Pfam" id="PF07699">
    <property type="entry name" value="Ephrin_rec_like"/>
    <property type="match status" value="1"/>
</dbReference>
<dbReference type="PANTHER" id="PTHR46104">
    <property type="entry name" value="GENE 9195-RELATED-RELATED"/>
    <property type="match status" value="1"/>
</dbReference>
<proteinExistence type="predicted"/>
<dbReference type="AlphaFoldDB" id="A0A7J7KEQ2"/>
<gene>
    <name evidence="2" type="ORF">EB796_004987</name>
</gene>
<dbReference type="Gene3D" id="2.10.50.10">
    <property type="entry name" value="Tumor Necrosis Factor Receptor, subunit A, domain 2"/>
    <property type="match status" value="4"/>
</dbReference>
<comment type="caution">
    <text evidence="2">The sequence shown here is derived from an EMBL/GenBank/DDBJ whole genome shotgun (WGS) entry which is preliminary data.</text>
</comment>
<dbReference type="SUPFAM" id="SSF57184">
    <property type="entry name" value="Growth factor receptor domain"/>
    <property type="match status" value="4"/>
</dbReference>
<accession>A0A7J7KEQ2</accession>
<feature type="domain" description="Tyrosine-protein kinase ephrin type A/B receptor-like" evidence="1">
    <location>
        <begin position="432"/>
        <end position="467"/>
    </location>
</feature>
<organism evidence="2 3">
    <name type="scientific">Bugula neritina</name>
    <name type="common">Brown bryozoan</name>
    <name type="synonym">Sertularia neritina</name>
    <dbReference type="NCBI Taxonomy" id="10212"/>
    <lineage>
        <taxon>Eukaryota</taxon>
        <taxon>Metazoa</taxon>
        <taxon>Spiralia</taxon>
        <taxon>Lophotrochozoa</taxon>
        <taxon>Bryozoa</taxon>
        <taxon>Gymnolaemata</taxon>
        <taxon>Cheilostomatida</taxon>
        <taxon>Flustrina</taxon>
        <taxon>Buguloidea</taxon>
        <taxon>Bugulidae</taxon>
        <taxon>Bugula</taxon>
    </lineage>
</organism>
<dbReference type="Proteomes" id="UP000593567">
    <property type="component" value="Unassembled WGS sequence"/>
</dbReference>
<dbReference type="OrthoDB" id="439917at2759"/>